<sequence>MKRISNVLLIDDDFASNFLHKIFLERLKIIDNIHIVNNGKQALELLFDKSHQPLVVPELIFLDINMPIMDGWDFLDEYQKIVGTAQSKIIMLSASANPADEKKAIAHPCVFQFGSKPFNEAKLLHLLAQIKMSDGSNT</sequence>
<protein>
    <submittedName>
        <fullName evidence="3">Response regulator</fullName>
    </submittedName>
</protein>
<dbReference type="InterPro" id="IPR052893">
    <property type="entry name" value="TCS_response_regulator"/>
</dbReference>
<dbReference type="Pfam" id="PF00072">
    <property type="entry name" value="Response_reg"/>
    <property type="match status" value="1"/>
</dbReference>
<dbReference type="Gene3D" id="3.40.50.2300">
    <property type="match status" value="1"/>
</dbReference>
<dbReference type="EMBL" id="JACRUL010000034">
    <property type="protein sequence ID" value="MBC5845316.1"/>
    <property type="molecule type" value="Genomic_DNA"/>
</dbReference>
<dbReference type="GO" id="GO:0000160">
    <property type="term" value="P:phosphorelay signal transduction system"/>
    <property type="evidence" value="ECO:0007669"/>
    <property type="project" value="InterPro"/>
</dbReference>
<dbReference type="PANTHER" id="PTHR44520:SF2">
    <property type="entry name" value="RESPONSE REGULATOR RCP1"/>
    <property type="match status" value="1"/>
</dbReference>
<accession>A0A923N0V5</accession>
<evidence type="ECO:0000259" key="2">
    <source>
        <dbReference type="PROSITE" id="PS50110"/>
    </source>
</evidence>
<organism evidence="3 4">
    <name type="scientific">Flavobacterium muglaense</name>
    <dbReference type="NCBI Taxonomy" id="2764716"/>
    <lineage>
        <taxon>Bacteria</taxon>
        <taxon>Pseudomonadati</taxon>
        <taxon>Bacteroidota</taxon>
        <taxon>Flavobacteriia</taxon>
        <taxon>Flavobacteriales</taxon>
        <taxon>Flavobacteriaceae</taxon>
        <taxon>Flavobacterium</taxon>
    </lineage>
</organism>
<evidence type="ECO:0000313" key="3">
    <source>
        <dbReference type="EMBL" id="MBC5845316.1"/>
    </source>
</evidence>
<keyword evidence="1" id="KW-0597">Phosphoprotein</keyword>
<keyword evidence="4" id="KW-1185">Reference proteome</keyword>
<dbReference type="PANTHER" id="PTHR44520">
    <property type="entry name" value="RESPONSE REGULATOR RCP1-RELATED"/>
    <property type="match status" value="1"/>
</dbReference>
<dbReference type="PROSITE" id="PS50110">
    <property type="entry name" value="RESPONSE_REGULATORY"/>
    <property type="match status" value="1"/>
</dbReference>
<gene>
    <name evidence="3" type="ORF">H8R25_12820</name>
</gene>
<dbReference type="Proteomes" id="UP000641454">
    <property type="component" value="Unassembled WGS sequence"/>
</dbReference>
<proteinExistence type="predicted"/>
<dbReference type="RefSeq" id="WP_187019680.1">
    <property type="nucleotide sequence ID" value="NZ_JACRUK010000035.1"/>
</dbReference>
<evidence type="ECO:0000256" key="1">
    <source>
        <dbReference type="PROSITE-ProRule" id="PRU00169"/>
    </source>
</evidence>
<reference evidence="3 4" key="1">
    <citation type="submission" date="2020-08" db="EMBL/GenBank/DDBJ databases">
        <title>Description of novel Flavobacterium F-392 isolate.</title>
        <authorList>
            <person name="Saticioglu I.B."/>
            <person name="Duman M."/>
            <person name="Altun S."/>
        </authorList>
    </citation>
    <scope>NUCLEOTIDE SEQUENCE [LARGE SCALE GENOMIC DNA]</scope>
    <source>
        <strain evidence="3 4">F-392</strain>
    </source>
</reference>
<evidence type="ECO:0000313" key="4">
    <source>
        <dbReference type="Proteomes" id="UP000641454"/>
    </source>
</evidence>
<name>A0A923N0V5_9FLAO</name>
<dbReference type="AlphaFoldDB" id="A0A923N0V5"/>
<dbReference type="SMART" id="SM00448">
    <property type="entry name" value="REC"/>
    <property type="match status" value="1"/>
</dbReference>
<feature type="domain" description="Response regulatory" evidence="2">
    <location>
        <begin position="6"/>
        <end position="131"/>
    </location>
</feature>
<dbReference type="InterPro" id="IPR011006">
    <property type="entry name" value="CheY-like_superfamily"/>
</dbReference>
<dbReference type="InterPro" id="IPR001789">
    <property type="entry name" value="Sig_transdc_resp-reg_receiver"/>
</dbReference>
<comment type="caution">
    <text evidence="3">The sequence shown here is derived from an EMBL/GenBank/DDBJ whole genome shotgun (WGS) entry which is preliminary data.</text>
</comment>
<feature type="modified residue" description="4-aspartylphosphate" evidence="1">
    <location>
        <position position="63"/>
    </location>
</feature>
<dbReference type="SUPFAM" id="SSF52172">
    <property type="entry name" value="CheY-like"/>
    <property type="match status" value="1"/>
</dbReference>